<keyword evidence="2" id="KW-1185">Reference proteome</keyword>
<dbReference type="AlphaFoldDB" id="A0A329SQ14"/>
<name>A0A329SQ14_9STRA</name>
<proteinExistence type="predicted"/>
<organism evidence="1 2">
    <name type="scientific">Phytophthora cactorum</name>
    <dbReference type="NCBI Taxonomy" id="29920"/>
    <lineage>
        <taxon>Eukaryota</taxon>
        <taxon>Sar</taxon>
        <taxon>Stramenopiles</taxon>
        <taxon>Oomycota</taxon>
        <taxon>Peronosporomycetes</taxon>
        <taxon>Peronosporales</taxon>
        <taxon>Peronosporaceae</taxon>
        <taxon>Phytophthora</taxon>
    </lineage>
</organism>
<accession>A0A329SQ14</accession>
<evidence type="ECO:0000313" key="2">
    <source>
        <dbReference type="Proteomes" id="UP000251314"/>
    </source>
</evidence>
<evidence type="ECO:0000313" key="1">
    <source>
        <dbReference type="EMBL" id="RAW38987.1"/>
    </source>
</evidence>
<gene>
    <name evidence="1" type="ORF">PC110_g4782</name>
</gene>
<reference evidence="1 2" key="1">
    <citation type="submission" date="2018-01" db="EMBL/GenBank/DDBJ databases">
        <title>Draft genome of the strawberry crown rot pathogen Phytophthora cactorum.</title>
        <authorList>
            <person name="Armitage A.D."/>
            <person name="Lysoe E."/>
            <person name="Nellist C.F."/>
            <person name="Harrison R.J."/>
            <person name="Brurberg M.B."/>
        </authorList>
    </citation>
    <scope>NUCLEOTIDE SEQUENCE [LARGE SCALE GENOMIC DNA]</scope>
    <source>
        <strain evidence="1 2">10300</strain>
    </source>
</reference>
<dbReference type="VEuPathDB" id="FungiDB:PC110_g4782"/>
<dbReference type="OrthoDB" id="126267at2759"/>
<dbReference type="EMBL" id="MJFZ01000076">
    <property type="protein sequence ID" value="RAW38987.1"/>
    <property type="molecule type" value="Genomic_DNA"/>
</dbReference>
<comment type="caution">
    <text evidence="1">The sequence shown here is derived from an EMBL/GenBank/DDBJ whole genome shotgun (WGS) entry which is preliminary data.</text>
</comment>
<dbReference type="Proteomes" id="UP000251314">
    <property type="component" value="Unassembled WGS sequence"/>
</dbReference>
<sequence length="479" mass="53577">MLFVGASKPSSYVFPLVPHAATSDLPGGKTYSQEEAILYWERLEEKDNEVEEPPAKRVRGRPNVSKYINDLIMLVSDRLTKLRTQTRHRSSRFSGSSRVDLGCSTRSPKLSRTWGTITREDQSVGKVLTGYKDPHLPCVTPSVTTLKELLSELEYAHLLTLRGQIFKNVSGFTDASLNVDTAVLNAALAALLIHLENVATASRRRRSSRSPTFTAFMKPSIPRMLLWVRVCRSAPVLTRGVNFVRRGRPRTTHSLGNALVVTRIFLPQPYHRSWRRWHQCCARCRISWRCRKPHQVVPSPNQHSAVAAAESSAPPRTDVVVEAHSLAGCLYNWYTLKLWHTATQKKQQFVRADLKACINIMIIAVGRDVDVLSAPLERDGVAHQLWKQTPWTLAESLGTNTNTALGNIDGKGRSKNGRLAAKTLEKKYALSTDQRTTHYAQPSSPARQMVALSIVAHPTVTNGSRKTWSCRDNCLAFTP</sequence>
<protein>
    <submittedName>
        <fullName evidence="1">Uncharacterized protein</fullName>
    </submittedName>
</protein>